<accession>A0A9D2G5S2</accession>
<dbReference type="Proteomes" id="UP000824102">
    <property type="component" value="Unassembled WGS sequence"/>
</dbReference>
<evidence type="ECO:0000313" key="5">
    <source>
        <dbReference type="Proteomes" id="UP000824102"/>
    </source>
</evidence>
<dbReference type="Gene3D" id="3.90.100.10">
    <property type="entry name" value="Orn/Lys/Arg decarboxylase, C-terminal domain"/>
    <property type="match status" value="1"/>
</dbReference>
<dbReference type="InterPro" id="IPR015421">
    <property type="entry name" value="PyrdxlP-dep_Trfase_major"/>
</dbReference>
<evidence type="ECO:0000256" key="2">
    <source>
        <dbReference type="ARBA" id="ARBA00022898"/>
    </source>
</evidence>
<comment type="cofactor">
    <cofactor evidence="1">
        <name>pyridoxal 5'-phosphate</name>
        <dbReference type="ChEBI" id="CHEBI:597326"/>
    </cofactor>
</comment>
<gene>
    <name evidence="4" type="ORF">H9964_06075</name>
</gene>
<reference evidence="4" key="1">
    <citation type="journal article" date="2021" name="PeerJ">
        <title>Extensive microbial diversity within the chicken gut microbiome revealed by metagenomics and culture.</title>
        <authorList>
            <person name="Gilroy R."/>
            <person name="Ravi A."/>
            <person name="Getino M."/>
            <person name="Pursley I."/>
            <person name="Horton D.L."/>
            <person name="Alikhan N.F."/>
            <person name="Baker D."/>
            <person name="Gharbi K."/>
            <person name="Hall N."/>
            <person name="Watson M."/>
            <person name="Adriaenssens E.M."/>
            <person name="Foster-Nyarko E."/>
            <person name="Jarju S."/>
            <person name="Secka A."/>
            <person name="Antonio M."/>
            <person name="Oren A."/>
            <person name="Chaudhuri R.R."/>
            <person name="La Ragione R."/>
            <person name="Hildebrand F."/>
            <person name="Pallen M.J."/>
        </authorList>
    </citation>
    <scope>NUCLEOTIDE SEQUENCE</scope>
    <source>
        <strain evidence="4">ChiW7-2402</strain>
    </source>
</reference>
<dbReference type="AlphaFoldDB" id="A0A9D2G5S2"/>
<dbReference type="PANTHER" id="PTHR43277">
    <property type="entry name" value="ARGININE DECARBOXYLASE"/>
    <property type="match status" value="1"/>
</dbReference>
<sequence length="412" mass="44938">MRARVRNCHILEMLRAQKRPHISFHTPGHKRAGADITELSYSDNLLSPRGVIARAEEDIAGITGAYRAFLLTDGSTSGVHSMLLALREAGIGRVAYPAFCHKSVKDACYLFGLEGREIASSRVPYPRQPSLSAIEEALDGAEALLLTSPDYYGNFPPLKEAAALCRAQNKPLVLDGAHGAHLYGTEFYAGNFAQMWVDGAHKSLPALTQGAAVFAADAFWADKLASSVVRCRTTSPSYPILASVEYAYKYPRSEGLVREAEAWKHRLGAEENADWTKLLVPFGSECDRAEAFLERRGIYPEFNDGNFLMFYLSPCTKGRELARLGRLIGKLPRGPIAAAEASQGIPAGRTVWLAPEEAVGRICAQECGLFPPCMPLVCVGERVSEASAARLQTAHSVFGMREGKMLVFEEDA</sequence>
<name>A0A9D2G5S2_9FIRM</name>
<evidence type="ECO:0000259" key="3">
    <source>
        <dbReference type="Pfam" id="PF01276"/>
    </source>
</evidence>
<dbReference type="PANTHER" id="PTHR43277:SF4">
    <property type="entry name" value="ARGININE DECARBOXYLASE"/>
    <property type="match status" value="1"/>
</dbReference>
<evidence type="ECO:0000256" key="1">
    <source>
        <dbReference type="ARBA" id="ARBA00001933"/>
    </source>
</evidence>
<reference evidence="4" key="2">
    <citation type="submission" date="2021-04" db="EMBL/GenBank/DDBJ databases">
        <authorList>
            <person name="Gilroy R."/>
        </authorList>
    </citation>
    <scope>NUCLEOTIDE SEQUENCE</scope>
    <source>
        <strain evidence="4">ChiW7-2402</strain>
    </source>
</reference>
<evidence type="ECO:0000313" key="4">
    <source>
        <dbReference type="EMBL" id="HIZ73128.1"/>
    </source>
</evidence>
<organism evidence="4 5">
    <name type="scientific">Candidatus Gallimonas intestinavium</name>
    <dbReference type="NCBI Taxonomy" id="2838603"/>
    <lineage>
        <taxon>Bacteria</taxon>
        <taxon>Bacillati</taxon>
        <taxon>Bacillota</taxon>
        <taxon>Clostridia</taxon>
        <taxon>Candidatus Gallimonas</taxon>
    </lineage>
</organism>
<protein>
    <recommendedName>
        <fullName evidence="3">Orn/Lys/Arg decarboxylases family 1 pyridoxal-P attachment site domain-containing protein</fullName>
    </recommendedName>
</protein>
<feature type="domain" description="Orn/Lys/Arg decarboxylases family 1 pyridoxal-P attachment site" evidence="3">
    <location>
        <begin position="34"/>
        <end position="253"/>
    </location>
</feature>
<dbReference type="GO" id="GO:0003824">
    <property type="term" value="F:catalytic activity"/>
    <property type="evidence" value="ECO:0007669"/>
    <property type="project" value="InterPro"/>
</dbReference>
<keyword evidence="2" id="KW-0663">Pyridoxal phosphate</keyword>
<dbReference type="SUPFAM" id="SSF53383">
    <property type="entry name" value="PLP-dependent transferases"/>
    <property type="match status" value="1"/>
</dbReference>
<dbReference type="EMBL" id="DXBB01000083">
    <property type="protein sequence ID" value="HIZ73128.1"/>
    <property type="molecule type" value="Genomic_DNA"/>
</dbReference>
<dbReference type="InterPro" id="IPR052357">
    <property type="entry name" value="Orn_Lys_Arg_decarboxylase-I"/>
</dbReference>
<proteinExistence type="predicted"/>
<dbReference type="InterPro" id="IPR000310">
    <property type="entry name" value="Orn/Lys/Arg_deCO2ase_major_dom"/>
</dbReference>
<dbReference type="Pfam" id="PF01276">
    <property type="entry name" value="OKR_DC_1"/>
    <property type="match status" value="1"/>
</dbReference>
<comment type="caution">
    <text evidence="4">The sequence shown here is derived from an EMBL/GenBank/DDBJ whole genome shotgun (WGS) entry which is preliminary data.</text>
</comment>
<dbReference type="InterPro" id="IPR015424">
    <property type="entry name" value="PyrdxlP-dep_Trfase"/>
</dbReference>
<dbReference type="Gene3D" id="3.40.640.10">
    <property type="entry name" value="Type I PLP-dependent aspartate aminotransferase-like (Major domain)"/>
    <property type="match status" value="1"/>
</dbReference>